<sequence>MYNNLNEELFAFIKKSPTSFHAIAAMEEYMENAGAEKLSEGSVWNLKEGGTYYVTRNKSAIIAFHVPCKEFTGFNIAASHSDSPSLKIKEDPEMNVENQYVKLNVEKYGGMLCGPWFDRPLSVAGRVIVQDGNKLETKLVDVDRDILMLPSLAVHMNRDVNDGYKYNFQKDMLPLFRMNGSKTDFLSMIAAEAGVEKENIKGSDLFLYDRMEGRVWGAEDEFISAPRLDDLQCAFTSMKGFLKSQSEKSVSVLCVMDNEEVGSGTKQGAGSTFLYDVLRRINFSMGRSEEEYWTAVAASFMISGDNGHAVHPNYADKTDPTSRPYLNGGIVIKHSANQKYTTDAVSAAVMRCLCDRAGVPYQNFLNRSDMLGGSTLGNISNSKVSLNTVDIGLPQLAMHSSYETAGAKDMEYMVKAFEEFYKSSISVSEDGSFEIQ</sequence>
<name>A0ABR7NUZ8_9FIRM</name>
<organism evidence="11 12">
    <name type="scientific">Enterocloster hominis</name>
    <name type="common">ex Liu et al. 2021</name>
    <dbReference type="NCBI Taxonomy" id="2763663"/>
    <lineage>
        <taxon>Bacteria</taxon>
        <taxon>Bacillati</taxon>
        <taxon>Bacillota</taxon>
        <taxon>Clostridia</taxon>
        <taxon>Lachnospirales</taxon>
        <taxon>Lachnospiraceae</taxon>
        <taxon>Enterocloster</taxon>
    </lineage>
</organism>
<dbReference type="Proteomes" id="UP000647491">
    <property type="component" value="Unassembled WGS sequence"/>
</dbReference>
<dbReference type="PRINTS" id="PR00932">
    <property type="entry name" value="AMINO1PTASE"/>
</dbReference>
<keyword evidence="5 9" id="KW-0479">Metal-binding</keyword>
<dbReference type="EMBL" id="JACRTJ010000025">
    <property type="protein sequence ID" value="MBC8599882.1"/>
    <property type="molecule type" value="Genomic_DNA"/>
</dbReference>
<evidence type="ECO:0000256" key="4">
    <source>
        <dbReference type="ARBA" id="ARBA00022670"/>
    </source>
</evidence>
<evidence type="ECO:0000313" key="12">
    <source>
        <dbReference type="Proteomes" id="UP000647491"/>
    </source>
</evidence>
<dbReference type="EC" id="3.4.11.-" evidence="10"/>
<evidence type="ECO:0000256" key="3">
    <source>
        <dbReference type="ARBA" id="ARBA00022438"/>
    </source>
</evidence>
<keyword evidence="12" id="KW-1185">Reference proteome</keyword>
<keyword evidence="6 9" id="KW-0378">Hydrolase</keyword>
<keyword evidence="3 9" id="KW-0031">Aminopeptidase</keyword>
<comment type="similarity">
    <text evidence="2 9">Belongs to the peptidase M18 family.</text>
</comment>
<dbReference type="PANTHER" id="PTHR28570">
    <property type="entry name" value="ASPARTYL AMINOPEPTIDASE"/>
    <property type="match status" value="1"/>
</dbReference>
<dbReference type="SUPFAM" id="SSF53187">
    <property type="entry name" value="Zn-dependent exopeptidases"/>
    <property type="match status" value="1"/>
</dbReference>
<evidence type="ECO:0000256" key="6">
    <source>
        <dbReference type="ARBA" id="ARBA00022801"/>
    </source>
</evidence>
<dbReference type="SUPFAM" id="SSF101821">
    <property type="entry name" value="Aminopeptidase/glucanase lid domain"/>
    <property type="match status" value="1"/>
</dbReference>
<evidence type="ECO:0000256" key="1">
    <source>
        <dbReference type="ARBA" id="ARBA00001947"/>
    </source>
</evidence>
<protein>
    <recommendedName>
        <fullName evidence="10">M18 family aminopeptidase</fullName>
        <ecNumber evidence="10">3.4.11.-</ecNumber>
    </recommendedName>
</protein>
<comment type="cofactor">
    <cofactor evidence="1 10">
        <name>Zn(2+)</name>
        <dbReference type="ChEBI" id="CHEBI:29105"/>
    </cofactor>
</comment>
<dbReference type="RefSeq" id="WP_262427946.1">
    <property type="nucleotide sequence ID" value="NZ_JACRTJ010000025.1"/>
</dbReference>
<gene>
    <name evidence="11" type="ORF">H8708_11710</name>
</gene>
<accession>A0ABR7NUZ8</accession>
<evidence type="ECO:0000256" key="9">
    <source>
        <dbReference type="RuleBase" id="RU004386"/>
    </source>
</evidence>
<dbReference type="InterPro" id="IPR001948">
    <property type="entry name" value="Peptidase_M18"/>
</dbReference>
<evidence type="ECO:0000256" key="5">
    <source>
        <dbReference type="ARBA" id="ARBA00022723"/>
    </source>
</evidence>
<evidence type="ECO:0000256" key="8">
    <source>
        <dbReference type="ARBA" id="ARBA00023049"/>
    </source>
</evidence>
<dbReference type="NCBIfam" id="NF002759">
    <property type="entry name" value="PRK02813.1"/>
    <property type="match status" value="1"/>
</dbReference>
<dbReference type="PANTHER" id="PTHR28570:SF3">
    <property type="entry name" value="ASPARTYL AMINOPEPTIDASE"/>
    <property type="match status" value="1"/>
</dbReference>
<dbReference type="Gene3D" id="3.40.630.10">
    <property type="entry name" value="Zn peptidases"/>
    <property type="match status" value="1"/>
</dbReference>
<keyword evidence="4 9" id="KW-0645">Protease</keyword>
<evidence type="ECO:0000256" key="2">
    <source>
        <dbReference type="ARBA" id="ARBA00008290"/>
    </source>
</evidence>
<evidence type="ECO:0000256" key="7">
    <source>
        <dbReference type="ARBA" id="ARBA00022833"/>
    </source>
</evidence>
<keyword evidence="8 9" id="KW-0482">Metalloprotease</keyword>
<dbReference type="CDD" id="cd05658">
    <property type="entry name" value="M18_DAP"/>
    <property type="match status" value="1"/>
</dbReference>
<evidence type="ECO:0000256" key="10">
    <source>
        <dbReference type="RuleBase" id="RU004387"/>
    </source>
</evidence>
<evidence type="ECO:0000313" key="11">
    <source>
        <dbReference type="EMBL" id="MBC8599882.1"/>
    </source>
</evidence>
<reference evidence="11 12" key="1">
    <citation type="submission" date="2020-08" db="EMBL/GenBank/DDBJ databases">
        <title>Genome public.</title>
        <authorList>
            <person name="Liu C."/>
            <person name="Sun Q."/>
        </authorList>
    </citation>
    <scope>NUCLEOTIDE SEQUENCE [LARGE SCALE GENOMIC DNA]</scope>
    <source>
        <strain evidence="11 12">BX10</strain>
    </source>
</reference>
<proteinExistence type="inferred from homology"/>
<dbReference type="InterPro" id="IPR023358">
    <property type="entry name" value="Peptidase_M18_dom2"/>
</dbReference>
<dbReference type="Gene3D" id="2.30.250.10">
    <property type="entry name" value="Aminopeptidase i, Domain 2"/>
    <property type="match status" value="1"/>
</dbReference>
<comment type="caution">
    <text evidence="11">The sequence shown here is derived from an EMBL/GenBank/DDBJ whole genome shotgun (WGS) entry which is preliminary data.</text>
</comment>
<keyword evidence="7 9" id="KW-0862">Zinc</keyword>
<dbReference type="Pfam" id="PF02127">
    <property type="entry name" value="Peptidase_M18"/>
    <property type="match status" value="1"/>
</dbReference>
<dbReference type="GO" id="GO:0004177">
    <property type="term" value="F:aminopeptidase activity"/>
    <property type="evidence" value="ECO:0007669"/>
    <property type="project" value="UniProtKB-KW"/>
</dbReference>